<dbReference type="EMBL" id="AZFF01000002">
    <property type="protein sequence ID" value="KRL56844.1"/>
    <property type="molecule type" value="Genomic_DNA"/>
</dbReference>
<gene>
    <name evidence="3" type="primary">coaBC</name>
    <name evidence="7" type="ORF">FD35_GL001137</name>
</gene>
<comment type="similarity">
    <text evidence="3 4">In the N-terminal section; belongs to the HFCD (homo-oligomeric flavin containing Cys decarboxylase) superfamily.</text>
</comment>
<comment type="catalytic activity">
    <reaction evidence="3 4">
        <text>N-[(R)-4-phosphopantothenoyl]-L-cysteine + H(+) = (R)-4'-phosphopantetheine + CO2</text>
        <dbReference type="Rhea" id="RHEA:16793"/>
        <dbReference type="ChEBI" id="CHEBI:15378"/>
        <dbReference type="ChEBI" id="CHEBI:16526"/>
        <dbReference type="ChEBI" id="CHEBI:59458"/>
        <dbReference type="ChEBI" id="CHEBI:61723"/>
        <dbReference type="EC" id="4.1.1.36"/>
    </reaction>
</comment>
<accession>A0A0R1RJM3</accession>
<proteinExistence type="inferred from homology"/>
<keyword evidence="3" id="KW-0460">Magnesium</keyword>
<protein>
    <recommendedName>
        <fullName evidence="3">Coenzyme A biosynthesis bifunctional protein CoaBC</fullName>
    </recommendedName>
    <alternativeName>
        <fullName evidence="3">DNA/pantothenate metabolism flavoprotein</fullName>
    </alternativeName>
    <alternativeName>
        <fullName evidence="3">Phosphopantothenoylcysteine synthetase/decarboxylase</fullName>
        <shortName evidence="3">PPCS-PPCDC</shortName>
    </alternativeName>
    <domain>
        <recommendedName>
            <fullName evidence="3">Phosphopantothenoylcysteine decarboxylase</fullName>
            <shortName evidence="3">PPC decarboxylase</shortName>
            <shortName evidence="3">PPC-DC</shortName>
            <ecNumber evidence="3">4.1.1.36</ecNumber>
        </recommendedName>
        <alternativeName>
            <fullName evidence="3">CoaC</fullName>
        </alternativeName>
    </domain>
    <domain>
        <recommendedName>
            <fullName evidence="3">Phosphopantothenate--cysteine ligase</fullName>
            <ecNumber evidence="3">6.3.2.5</ecNumber>
        </recommendedName>
        <alternativeName>
            <fullName evidence="3">CoaB</fullName>
        </alternativeName>
        <alternativeName>
            <fullName evidence="3">Phosphopantothenoylcysteine synthetase</fullName>
            <shortName evidence="3">PPC synthetase</shortName>
            <shortName evidence="3">PPC-S</shortName>
        </alternativeName>
    </domain>
</protein>
<keyword evidence="3 4" id="KW-0285">Flavoprotein</keyword>
<keyword evidence="2 3" id="KW-0456">Lyase</keyword>
<feature type="domain" description="DNA/pantothenate metabolism flavoprotein C-terminal" evidence="6">
    <location>
        <begin position="189"/>
        <end position="400"/>
    </location>
</feature>
<comment type="pathway">
    <text evidence="3 4">Cofactor biosynthesis; coenzyme A biosynthesis; CoA from (R)-pantothenate: step 3/5.</text>
</comment>
<dbReference type="Pfam" id="PF04127">
    <property type="entry name" value="DFP"/>
    <property type="match status" value="1"/>
</dbReference>
<dbReference type="InterPro" id="IPR007085">
    <property type="entry name" value="DNA/pantothenate-metab_flavo_C"/>
</dbReference>
<organism evidence="7 8">
    <name type="scientific">Furfurilactobacillus rossiae DSM 15814</name>
    <dbReference type="NCBI Taxonomy" id="1114972"/>
    <lineage>
        <taxon>Bacteria</taxon>
        <taxon>Bacillati</taxon>
        <taxon>Bacillota</taxon>
        <taxon>Bacilli</taxon>
        <taxon>Lactobacillales</taxon>
        <taxon>Lactobacillaceae</taxon>
        <taxon>Furfurilactobacillus</taxon>
    </lineage>
</organism>
<dbReference type="InterPro" id="IPR003382">
    <property type="entry name" value="Flavoprotein"/>
</dbReference>
<evidence type="ECO:0000313" key="7">
    <source>
        <dbReference type="EMBL" id="KRL56844.1"/>
    </source>
</evidence>
<comment type="function">
    <text evidence="4">Catalyzes two steps in the biosynthesis of coenzyme A. In the first step cysteine is conjugated to 4'-phosphopantothenate to form 4-phosphopantothenoylcysteine, in the latter compound is decarboxylated to form 4'-phosphopantotheine.</text>
</comment>
<dbReference type="PATRIC" id="fig|1114972.6.peg.1152"/>
<comment type="cofactor">
    <cofactor evidence="3">
        <name>Mg(2+)</name>
        <dbReference type="ChEBI" id="CHEBI:18420"/>
    </cofactor>
</comment>
<feature type="binding site" evidence="3">
    <location>
        <position position="328"/>
    </location>
    <ligand>
        <name>CTP</name>
        <dbReference type="ChEBI" id="CHEBI:37563"/>
    </ligand>
</feature>
<feature type="region of interest" description="Phosphopantothenoylcysteine decarboxylase" evidence="3">
    <location>
        <begin position="1"/>
        <end position="193"/>
    </location>
</feature>
<dbReference type="Proteomes" id="UP000051999">
    <property type="component" value="Unassembled WGS sequence"/>
</dbReference>
<evidence type="ECO:0000256" key="4">
    <source>
        <dbReference type="RuleBase" id="RU364078"/>
    </source>
</evidence>
<dbReference type="STRING" id="1114972.FD35_GL001137"/>
<evidence type="ECO:0000256" key="1">
    <source>
        <dbReference type="ARBA" id="ARBA00022793"/>
    </source>
</evidence>
<feature type="binding site" evidence="3">
    <location>
        <position position="282"/>
    </location>
    <ligand>
        <name>CTP</name>
        <dbReference type="ChEBI" id="CHEBI:37563"/>
    </ligand>
</feature>
<dbReference type="GO" id="GO:0004632">
    <property type="term" value="F:phosphopantothenate--cysteine ligase activity"/>
    <property type="evidence" value="ECO:0007669"/>
    <property type="project" value="UniProtKB-UniRule"/>
</dbReference>
<dbReference type="Pfam" id="PF02441">
    <property type="entry name" value="Flavoprotein"/>
    <property type="match status" value="1"/>
</dbReference>
<dbReference type="SUPFAM" id="SSF52507">
    <property type="entry name" value="Homo-oligomeric flavin-containing Cys decarboxylases, HFCD"/>
    <property type="match status" value="1"/>
</dbReference>
<evidence type="ECO:0000256" key="3">
    <source>
        <dbReference type="HAMAP-Rule" id="MF_02225"/>
    </source>
</evidence>
<feature type="binding site" evidence="3">
    <location>
        <position position="342"/>
    </location>
    <ligand>
        <name>CTP</name>
        <dbReference type="ChEBI" id="CHEBI:37563"/>
    </ligand>
</feature>
<dbReference type="UniPathway" id="UPA00241">
    <property type="reaction ID" value="UER00353"/>
</dbReference>
<feature type="region of interest" description="Phosphopantothenate--cysteine ligase" evidence="3">
    <location>
        <begin position="194"/>
        <end position="405"/>
    </location>
</feature>
<dbReference type="AlphaFoldDB" id="A0A0R1RJM3"/>
<dbReference type="EC" id="4.1.1.36" evidence="3"/>
<evidence type="ECO:0000259" key="6">
    <source>
        <dbReference type="Pfam" id="PF04127"/>
    </source>
</evidence>
<comment type="caution">
    <text evidence="3">Lacks conserved residue(s) required for the propagation of feature annotation.</text>
</comment>
<keyword evidence="1 3" id="KW-0210">Decarboxylase</keyword>
<dbReference type="SUPFAM" id="SSF102645">
    <property type="entry name" value="CoaB-like"/>
    <property type="match status" value="1"/>
</dbReference>
<dbReference type="GO" id="GO:0015937">
    <property type="term" value="P:coenzyme A biosynthetic process"/>
    <property type="evidence" value="ECO:0007669"/>
    <property type="project" value="UniProtKB-UniRule"/>
</dbReference>
<comment type="cofactor">
    <cofactor evidence="3">
        <name>FMN</name>
        <dbReference type="ChEBI" id="CHEBI:58210"/>
    </cofactor>
    <text evidence="3">Binds 1 FMN per subunit.</text>
</comment>
<dbReference type="NCBIfam" id="TIGR00521">
    <property type="entry name" value="coaBC_dfp"/>
    <property type="match status" value="1"/>
</dbReference>
<reference evidence="7 8" key="1">
    <citation type="journal article" date="2015" name="Genome Announc.">
        <title>Expanding the biotechnology potential of lactobacilli through comparative genomics of 213 strains and associated genera.</title>
        <authorList>
            <person name="Sun Z."/>
            <person name="Harris H.M."/>
            <person name="McCann A."/>
            <person name="Guo C."/>
            <person name="Argimon S."/>
            <person name="Zhang W."/>
            <person name="Yang X."/>
            <person name="Jeffery I.B."/>
            <person name="Cooney J.C."/>
            <person name="Kagawa T.F."/>
            <person name="Liu W."/>
            <person name="Song Y."/>
            <person name="Salvetti E."/>
            <person name="Wrobel A."/>
            <person name="Rasinkangas P."/>
            <person name="Parkhill J."/>
            <person name="Rea M.C."/>
            <person name="O'Sullivan O."/>
            <person name="Ritari J."/>
            <person name="Douillard F.P."/>
            <person name="Paul Ross R."/>
            <person name="Yang R."/>
            <person name="Briner A.E."/>
            <person name="Felis G.E."/>
            <person name="de Vos W.M."/>
            <person name="Barrangou R."/>
            <person name="Klaenhammer T.R."/>
            <person name="Caufield P.W."/>
            <person name="Cui Y."/>
            <person name="Zhang H."/>
            <person name="O'Toole P.W."/>
        </authorList>
    </citation>
    <scope>NUCLEOTIDE SEQUENCE [LARGE SCALE GENOMIC DNA]</scope>
    <source>
        <strain evidence="7 8">DSM 15814</strain>
    </source>
</reference>
<dbReference type="RefSeq" id="WP_017262434.1">
    <property type="nucleotide sequence ID" value="NZ_AUAW01000004.1"/>
</dbReference>
<dbReference type="Gene3D" id="3.40.50.1950">
    <property type="entry name" value="Flavin prenyltransferase-like"/>
    <property type="match status" value="1"/>
</dbReference>
<dbReference type="Gene3D" id="3.40.50.10300">
    <property type="entry name" value="CoaB-like"/>
    <property type="match status" value="1"/>
</dbReference>
<comment type="similarity">
    <text evidence="3 4">In the C-terminal section; belongs to the PPC synthetase family.</text>
</comment>
<feature type="binding site" evidence="3">
    <location>
        <position position="346"/>
    </location>
    <ligand>
        <name>CTP</name>
        <dbReference type="ChEBI" id="CHEBI:37563"/>
    </ligand>
</feature>
<feature type="domain" description="Flavoprotein" evidence="5">
    <location>
        <begin position="6"/>
        <end position="180"/>
    </location>
</feature>
<dbReference type="GO" id="GO:0015941">
    <property type="term" value="P:pantothenate catabolic process"/>
    <property type="evidence" value="ECO:0007669"/>
    <property type="project" value="InterPro"/>
</dbReference>
<dbReference type="HAMAP" id="MF_02225">
    <property type="entry name" value="CoaBC"/>
    <property type="match status" value="1"/>
</dbReference>
<name>A0A0R1RJM3_9LACO</name>
<comment type="catalytic activity">
    <reaction evidence="3 4">
        <text>(R)-4'-phosphopantothenate + L-cysteine + CTP = N-[(R)-4-phosphopantothenoyl]-L-cysteine + CMP + diphosphate + H(+)</text>
        <dbReference type="Rhea" id="RHEA:19397"/>
        <dbReference type="ChEBI" id="CHEBI:10986"/>
        <dbReference type="ChEBI" id="CHEBI:15378"/>
        <dbReference type="ChEBI" id="CHEBI:33019"/>
        <dbReference type="ChEBI" id="CHEBI:35235"/>
        <dbReference type="ChEBI" id="CHEBI:37563"/>
        <dbReference type="ChEBI" id="CHEBI:59458"/>
        <dbReference type="ChEBI" id="CHEBI:60377"/>
        <dbReference type="EC" id="6.3.2.5"/>
    </reaction>
</comment>
<evidence type="ECO:0000313" key="8">
    <source>
        <dbReference type="Proteomes" id="UP000051999"/>
    </source>
</evidence>
<feature type="binding site" evidence="3">
    <location>
        <begin position="310"/>
        <end position="313"/>
    </location>
    <ligand>
        <name>CTP</name>
        <dbReference type="ChEBI" id="CHEBI:37563"/>
    </ligand>
</feature>
<dbReference type="GO" id="GO:0004633">
    <property type="term" value="F:phosphopantothenoylcysteine decarboxylase activity"/>
    <property type="evidence" value="ECO:0007669"/>
    <property type="project" value="UniProtKB-UniRule"/>
</dbReference>
<dbReference type="InterPro" id="IPR005252">
    <property type="entry name" value="CoaBC"/>
</dbReference>
<dbReference type="eggNOG" id="COG0452">
    <property type="taxonomic scope" value="Bacteria"/>
</dbReference>
<dbReference type="InterPro" id="IPR035929">
    <property type="entry name" value="CoaB-like_sf"/>
</dbReference>
<dbReference type="EC" id="6.3.2.5" evidence="3"/>
<dbReference type="GO" id="GO:0071513">
    <property type="term" value="C:phosphopantothenoylcysteine decarboxylase complex"/>
    <property type="evidence" value="ECO:0007669"/>
    <property type="project" value="TreeGrafter"/>
</dbReference>
<comment type="function">
    <text evidence="3">Catalyzes two sequential steps in the biosynthesis of coenzyme A. In the first step cysteine is conjugated to 4'-phosphopantothenate to form 4-phosphopantothenoylcysteine. In the second step the latter compound is decarboxylated to form 4'-phosphopantotheine.</text>
</comment>
<keyword evidence="8" id="KW-1185">Reference proteome</keyword>
<evidence type="ECO:0000259" key="5">
    <source>
        <dbReference type="Pfam" id="PF02441"/>
    </source>
</evidence>
<feature type="binding site" evidence="3">
    <location>
        <position position="292"/>
    </location>
    <ligand>
        <name>CTP</name>
        <dbReference type="ChEBI" id="CHEBI:37563"/>
    </ligand>
</feature>
<comment type="caution">
    <text evidence="7">The sequence shown here is derived from an EMBL/GenBank/DDBJ whole genome shotgun (WGS) entry which is preliminary data.</text>
</comment>
<keyword evidence="3" id="KW-0511">Multifunctional enzyme</keyword>
<dbReference type="GO" id="GO:0046872">
    <property type="term" value="F:metal ion binding"/>
    <property type="evidence" value="ECO:0007669"/>
    <property type="project" value="UniProtKB-KW"/>
</dbReference>
<dbReference type="InterPro" id="IPR036551">
    <property type="entry name" value="Flavin_trans-like"/>
</dbReference>
<dbReference type="OrthoDB" id="9802554at2"/>
<keyword evidence="3 4" id="KW-0288">FMN</keyword>
<keyword evidence="3 4" id="KW-0436">Ligase</keyword>
<dbReference type="PANTHER" id="PTHR14359:SF6">
    <property type="entry name" value="PHOSPHOPANTOTHENOYLCYSTEINE DECARBOXYLASE"/>
    <property type="match status" value="1"/>
</dbReference>
<dbReference type="GO" id="GO:0010181">
    <property type="term" value="F:FMN binding"/>
    <property type="evidence" value="ECO:0007669"/>
    <property type="project" value="UniProtKB-UniRule"/>
</dbReference>
<evidence type="ECO:0000256" key="2">
    <source>
        <dbReference type="ARBA" id="ARBA00023239"/>
    </source>
</evidence>
<sequence length="405" mass="43518">MGLENKHIAVFVTGGIAIYKAAEVVRGLMKQGAIVRVAMTTDATKFVTPLTFGALTKQPVLTDLFDDNGGAGHYVPHIEMADWTDIAVVVPATANIIAKMAMGMADDAVSTTLLATTSLKIVVPAMNNHMWEAPATVRNVETLTADGAMVMQPDTGMLAEGYAGRGRLPEPATIVDFVKQKWAQQTGRLRHRHVLVTAGGTRERIDPVRFISNDSSGKMGYAIATAAANEGADVTLVSSTTALTAPAGVEIVHVAGAKEMLNQMQQRLDQQDAVIMAAAVADFRPVEEAAQKIKKTADNDTMIIKLTKNPDILKTLATQKTKQIMVGFAAETQHLLANAQHKLTDKKLDMLVANDVSRKDIGFNADNNQVVILRPNQEPEKLPIMAKSELAAKLIDRVVTLLPGK</sequence>
<dbReference type="PANTHER" id="PTHR14359">
    <property type="entry name" value="HOMO-OLIGOMERIC FLAVIN CONTAINING CYS DECARBOXYLASE FAMILY"/>
    <property type="match status" value="1"/>
</dbReference>
<comment type="pathway">
    <text evidence="3 4">Cofactor biosynthesis; coenzyme A biosynthesis; CoA from (R)-pantothenate: step 2/5.</text>
</comment>
<keyword evidence="3" id="KW-0479">Metal-binding</keyword>